<protein>
    <submittedName>
        <fullName evidence="5">GntR family transcriptional regulator</fullName>
    </submittedName>
</protein>
<dbReference type="PRINTS" id="PR00035">
    <property type="entry name" value="HTHGNTR"/>
</dbReference>
<dbReference type="Proteomes" id="UP000774000">
    <property type="component" value="Unassembled WGS sequence"/>
</dbReference>
<keyword evidence="1" id="KW-0805">Transcription regulation</keyword>
<dbReference type="InterPro" id="IPR036388">
    <property type="entry name" value="WH-like_DNA-bd_sf"/>
</dbReference>
<dbReference type="InterPro" id="IPR050679">
    <property type="entry name" value="Bact_HTH_transcr_reg"/>
</dbReference>
<dbReference type="SMART" id="SM00866">
    <property type="entry name" value="UTRA"/>
    <property type="match status" value="1"/>
</dbReference>
<evidence type="ECO:0000256" key="1">
    <source>
        <dbReference type="ARBA" id="ARBA00023015"/>
    </source>
</evidence>
<dbReference type="AlphaFoldDB" id="A0A938XRG2"/>
<dbReference type="InterPro" id="IPR036390">
    <property type="entry name" value="WH_DNA-bd_sf"/>
</dbReference>
<dbReference type="SMART" id="SM00345">
    <property type="entry name" value="HTH_GNTR"/>
    <property type="match status" value="1"/>
</dbReference>
<evidence type="ECO:0000259" key="4">
    <source>
        <dbReference type="PROSITE" id="PS50949"/>
    </source>
</evidence>
<evidence type="ECO:0000256" key="3">
    <source>
        <dbReference type="ARBA" id="ARBA00023163"/>
    </source>
</evidence>
<dbReference type="PROSITE" id="PS50949">
    <property type="entry name" value="HTH_GNTR"/>
    <property type="match status" value="1"/>
</dbReference>
<dbReference type="GO" id="GO:0003677">
    <property type="term" value="F:DNA binding"/>
    <property type="evidence" value="ECO:0007669"/>
    <property type="project" value="UniProtKB-KW"/>
</dbReference>
<dbReference type="SUPFAM" id="SSF64288">
    <property type="entry name" value="Chorismate lyase-like"/>
    <property type="match status" value="1"/>
</dbReference>
<dbReference type="InterPro" id="IPR011663">
    <property type="entry name" value="UTRA"/>
</dbReference>
<sequence>MKLKNNDIPLYYQLENKIREKIKQGEYRRGEKIPSERKLSKIYEVSRMTARKALENLVDEGVLEKRERQGTFVSEIDSDIPSLVGIKESIKARGEEPSNEIITKKLINPKDEIKKELSLMEDEEVILIERINFADEIPLGFEQSYIPYPICPQLLEKEVTNESIYQILRENGHTPTKAKDKMKAILGEQRIIELLDIEADQPVLKNIRTTFSKERAIVFSYNYYRGTEFTLERTPFNLRNNN</sequence>
<dbReference type="InterPro" id="IPR028978">
    <property type="entry name" value="Chorismate_lyase_/UTRA_dom_sf"/>
</dbReference>
<evidence type="ECO:0000313" key="5">
    <source>
        <dbReference type="EMBL" id="MBM7556075.1"/>
    </source>
</evidence>
<dbReference type="CDD" id="cd07377">
    <property type="entry name" value="WHTH_GntR"/>
    <property type="match status" value="1"/>
</dbReference>
<gene>
    <name evidence="5" type="ORF">JOC47_000911</name>
</gene>
<evidence type="ECO:0000256" key="2">
    <source>
        <dbReference type="ARBA" id="ARBA00023125"/>
    </source>
</evidence>
<keyword evidence="6" id="KW-1185">Reference proteome</keyword>
<dbReference type="Pfam" id="PF00392">
    <property type="entry name" value="GntR"/>
    <property type="match status" value="1"/>
</dbReference>
<dbReference type="PANTHER" id="PTHR44846">
    <property type="entry name" value="MANNOSYL-D-GLYCERATE TRANSPORT/METABOLISM SYSTEM REPRESSOR MNGR-RELATED"/>
    <property type="match status" value="1"/>
</dbReference>
<dbReference type="Gene3D" id="1.10.10.10">
    <property type="entry name" value="Winged helix-like DNA-binding domain superfamily/Winged helix DNA-binding domain"/>
    <property type="match status" value="1"/>
</dbReference>
<dbReference type="InterPro" id="IPR000524">
    <property type="entry name" value="Tscrpt_reg_HTH_GntR"/>
</dbReference>
<name>A0A938XRG2_9FIRM</name>
<dbReference type="GO" id="GO:0045892">
    <property type="term" value="P:negative regulation of DNA-templated transcription"/>
    <property type="evidence" value="ECO:0007669"/>
    <property type="project" value="TreeGrafter"/>
</dbReference>
<keyword evidence="2" id="KW-0238">DNA-binding</keyword>
<dbReference type="SUPFAM" id="SSF46785">
    <property type="entry name" value="Winged helix' DNA-binding domain"/>
    <property type="match status" value="1"/>
</dbReference>
<organism evidence="5 6">
    <name type="scientific">Halanaerobacter jeridensis</name>
    <dbReference type="NCBI Taxonomy" id="706427"/>
    <lineage>
        <taxon>Bacteria</taxon>
        <taxon>Bacillati</taxon>
        <taxon>Bacillota</taxon>
        <taxon>Clostridia</taxon>
        <taxon>Halanaerobiales</taxon>
        <taxon>Halobacteroidaceae</taxon>
        <taxon>Halanaerobacter</taxon>
    </lineage>
</organism>
<comment type="caution">
    <text evidence="5">The sequence shown here is derived from an EMBL/GenBank/DDBJ whole genome shotgun (WGS) entry which is preliminary data.</text>
</comment>
<accession>A0A938XRG2</accession>
<dbReference type="GO" id="GO:0003700">
    <property type="term" value="F:DNA-binding transcription factor activity"/>
    <property type="evidence" value="ECO:0007669"/>
    <property type="project" value="InterPro"/>
</dbReference>
<dbReference type="PANTHER" id="PTHR44846:SF1">
    <property type="entry name" value="MANNOSYL-D-GLYCERATE TRANSPORT_METABOLISM SYSTEM REPRESSOR MNGR-RELATED"/>
    <property type="match status" value="1"/>
</dbReference>
<reference evidence="5" key="1">
    <citation type="submission" date="2021-01" db="EMBL/GenBank/DDBJ databases">
        <title>Genomic Encyclopedia of Type Strains, Phase IV (KMG-IV): sequencing the most valuable type-strain genomes for metagenomic binning, comparative biology and taxonomic classification.</title>
        <authorList>
            <person name="Goeker M."/>
        </authorList>
    </citation>
    <scope>NUCLEOTIDE SEQUENCE</scope>
    <source>
        <strain evidence="5">DSM 23230</strain>
    </source>
</reference>
<dbReference type="EMBL" id="JAFBDQ010000004">
    <property type="protein sequence ID" value="MBM7556075.1"/>
    <property type="molecule type" value="Genomic_DNA"/>
</dbReference>
<feature type="domain" description="HTH gntR-type" evidence="4">
    <location>
        <begin position="8"/>
        <end position="76"/>
    </location>
</feature>
<dbReference type="Pfam" id="PF07702">
    <property type="entry name" value="UTRA"/>
    <property type="match status" value="1"/>
</dbReference>
<dbReference type="FunFam" id="1.10.10.10:FF:000079">
    <property type="entry name" value="GntR family transcriptional regulator"/>
    <property type="match status" value="1"/>
</dbReference>
<evidence type="ECO:0000313" key="6">
    <source>
        <dbReference type="Proteomes" id="UP000774000"/>
    </source>
</evidence>
<proteinExistence type="predicted"/>
<dbReference type="RefSeq" id="WP_204700793.1">
    <property type="nucleotide sequence ID" value="NZ_JAFBDQ010000004.1"/>
</dbReference>
<keyword evidence="3" id="KW-0804">Transcription</keyword>
<dbReference type="Gene3D" id="3.40.1410.10">
    <property type="entry name" value="Chorismate lyase-like"/>
    <property type="match status" value="1"/>
</dbReference>